<dbReference type="KEGG" id="dzi:111306426"/>
<keyword evidence="2" id="KW-0677">Repeat</keyword>
<feature type="region of interest" description="Disordered" evidence="3">
    <location>
        <begin position="1"/>
        <end position="27"/>
    </location>
</feature>
<sequence>MVLGQTRKSGPAAVMQSAATSNERDKGLVRDDEANVAGDEGASVIKSDADGEVWIIEAVEGQVNYWIFTSYVHCESRVVGRYIQPEVSAVTTPATLLALDPITVGEALETASFSAADRPIDRSDAAAIQAAEVRATRSNEVMPGDIASEAQSLATRNSQTLRFEDQATLSDILSDATLMLPRDKAVTPEDADKVVAAKVRNNPNMTTTPGGVGAAMAAAAWRSQNSTI</sequence>
<dbReference type="InterPro" id="IPR042971">
    <property type="entry name" value="LEA_SMP"/>
</dbReference>
<dbReference type="Proteomes" id="UP000515121">
    <property type="component" value="Unplaced"/>
</dbReference>
<feature type="domain" description="SMP" evidence="4">
    <location>
        <begin position="102"/>
        <end position="159"/>
    </location>
</feature>
<evidence type="ECO:0000259" key="4">
    <source>
        <dbReference type="Pfam" id="PF04927"/>
    </source>
</evidence>
<organism evidence="5 6">
    <name type="scientific">Durio zibethinus</name>
    <name type="common">Durian</name>
    <dbReference type="NCBI Taxonomy" id="66656"/>
    <lineage>
        <taxon>Eukaryota</taxon>
        <taxon>Viridiplantae</taxon>
        <taxon>Streptophyta</taxon>
        <taxon>Embryophyta</taxon>
        <taxon>Tracheophyta</taxon>
        <taxon>Spermatophyta</taxon>
        <taxon>Magnoliopsida</taxon>
        <taxon>eudicotyledons</taxon>
        <taxon>Gunneridae</taxon>
        <taxon>Pentapetalae</taxon>
        <taxon>rosids</taxon>
        <taxon>malvids</taxon>
        <taxon>Malvales</taxon>
        <taxon>Malvaceae</taxon>
        <taxon>Helicteroideae</taxon>
        <taxon>Durio</taxon>
    </lineage>
</organism>
<evidence type="ECO:0000256" key="1">
    <source>
        <dbReference type="ARBA" id="ARBA00010733"/>
    </source>
</evidence>
<dbReference type="PANTHER" id="PTHR31174:SF7">
    <property type="entry name" value="LATE EMBRYOGENESIS ABUNDANT PROTEIN 31-RELATED"/>
    <property type="match status" value="1"/>
</dbReference>
<evidence type="ECO:0000256" key="3">
    <source>
        <dbReference type="SAM" id="MobiDB-lite"/>
    </source>
</evidence>
<evidence type="ECO:0000313" key="5">
    <source>
        <dbReference type="Proteomes" id="UP000515121"/>
    </source>
</evidence>
<dbReference type="InterPro" id="IPR007011">
    <property type="entry name" value="LEA_SMP_dom"/>
</dbReference>
<evidence type="ECO:0000313" key="6">
    <source>
        <dbReference type="RefSeq" id="XP_022760033.1"/>
    </source>
</evidence>
<reference evidence="6" key="1">
    <citation type="submission" date="2025-08" db="UniProtKB">
        <authorList>
            <consortium name="RefSeq"/>
        </authorList>
    </citation>
    <scope>IDENTIFICATION</scope>
    <source>
        <tissue evidence="6">Fruit stalk</tissue>
    </source>
</reference>
<dbReference type="PANTHER" id="PTHR31174">
    <property type="entry name" value="SEED MATURATION FAMILY PROTEIN"/>
    <property type="match status" value="1"/>
</dbReference>
<dbReference type="GeneID" id="111306426"/>
<dbReference type="AlphaFoldDB" id="A0A6P6A4X4"/>
<dbReference type="OrthoDB" id="2014755at2759"/>
<feature type="domain" description="SMP" evidence="4">
    <location>
        <begin position="168"/>
        <end position="220"/>
    </location>
</feature>
<proteinExistence type="inferred from homology"/>
<name>A0A6P6A4X4_DURZI</name>
<keyword evidence="5" id="KW-1185">Reference proteome</keyword>
<accession>A0A6P6A4X4</accession>
<comment type="similarity">
    <text evidence="1">Belongs to the LEA type SMP family.</text>
</comment>
<protein>
    <submittedName>
        <fullName evidence="6">Late embryogenesis abundant protein D-34-like</fullName>
    </submittedName>
</protein>
<gene>
    <name evidence="6" type="primary">LOC111306426</name>
</gene>
<dbReference type="RefSeq" id="XP_022760033.1">
    <property type="nucleotide sequence ID" value="XM_022904298.1"/>
</dbReference>
<dbReference type="Pfam" id="PF04927">
    <property type="entry name" value="SMP"/>
    <property type="match status" value="2"/>
</dbReference>
<evidence type="ECO:0000256" key="2">
    <source>
        <dbReference type="ARBA" id="ARBA00022737"/>
    </source>
</evidence>